<dbReference type="Pfam" id="PF07765">
    <property type="entry name" value="KIP1"/>
    <property type="match status" value="1"/>
</dbReference>
<feature type="region of interest" description="Disordered" evidence="4">
    <location>
        <begin position="2012"/>
        <end position="2041"/>
    </location>
</feature>
<dbReference type="GO" id="GO:0051015">
    <property type="term" value="F:actin filament binding"/>
    <property type="evidence" value="ECO:0007669"/>
    <property type="project" value="TreeGrafter"/>
</dbReference>
<evidence type="ECO:0000313" key="6">
    <source>
        <dbReference type="EMBL" id="KAG6703572.1"/>
    </source>
</evidence>
<dbReference type="PANTHER" id="PTHR32258:SF32">
    <property type="entry name" value="PROTEIN NETWORKED 1D"/>
    <property type="match status" value="1"/>
</dbReference>
<feature type="compositionally biased region" description="Polar residues" evidence="4">
    <location>
        <begin position="202"/>
        <end position="219"/>
    </location>
</feature>
<keyword evidence="1 3" id="KW-0175">Coiled coil</keyword>
<sequence length="2241" mass="256246">MAALSHPDSRRKYSWWWDSHISPKNSKWLQENLTDMDAKVKQMIKLLEEDADSFARRAEMYYKKRPELMKLVEEFYRAYRALAERYDHATGALRQAHRTMAEAFPNQVPFDDSPAGSSASENDPQTPEMSPMIRSIFYPDELQKDALGLSPSAFNVFKRNGAFTEEPTVTSRKTLKEPNDSFGEGKARKGLNFQDEEEKEQSTQNNGSEHISAQVLSQSEQLGKAETEILTLKETLAKFEAEKEAVLLQYQQSLEKSSALESEVSSAHKDSKGFSQRASQAEAEVQTLKEALSKLQSERDASVLQYQQCMEMISKLEDEVSHARKDAGELNERASKTEVEAKAIRQDLVTVEAEKEAAHAQYNQCLEIISNLEEKLLHAEENARMTSERADKAETKVEILRQELARLTEEKEAAALQYLQCLETIADLKHKISYAQEEAQRLTCEIDDGVVKLKGAEERCFLLEKSNQTLQSELESLVEKMGSQSEELSEKQKELGRLWSCIQEERLRFVEAETAFQTLQHLHAESQEELRSLGEELQNRTQILKEMETCNQGLEDEVQRAKEENKSLNELNLSSVVSIKNLQDEILSLRETIRKLEEEVELRVDQRNALQQEIYCLREELNELNKKHLTVMDQVESVGYDSECFGSSVKDLQVENSKLKEMCEAESSDKVLLLEKLEIMEKLLEKNVVLENSLSDLHVELEGVKEKVKTLEESCQTLLGDKSALVDEKATLISQLQSTAANLEKLSEKNNFLENSLFDANAELEVLRIKSESLEDSYMLLDMEKSGLVTERESLFSQLDVTKQRLEDLEKSFSELEHKHSDLENERECSLRKVEELQASLDAAQQEHASFSSSSEKRLASMELQIHVLEEEGQCRKKEYEEQQDKTFSAQIEIFILQKSVHDLEKKIVSLLIECQNLLEASKLSGKLISELEHENLEQQVKLKSLFGQMKNLRMGLYQVLKTLEIDADHMFENKINQDEALLRHILSKLQETQNSISRSYDENQQLLIEKSVLVTLLGQLKVDAVNVVTERDNLAGEFKIRSEQFSELQMEIQNLLGMNEKWRLKVMEGDHRIEELITETENMRGQLMDLQRANQNLQEDYFKVLGEKKSVMKEAFDLVGEKSDLEEANWVLFGEIMSQCNISLIFNNMVTEKFAELKELTEELDKLRCINNDLEEKERLMVGKLEDVQTENLNLKESLNESENEFASLKSISDQLRFEIAHGKDLLSRKENELLEAEQIFGATANEKRQLHKLVEDLKDKYDEAKLIIKDQEKQILKLSANNDDQSKEMGCVREVNQKLESDLCRLCEELRSATIREESLNSEMRKGTEEIKLWESQAAAFFAELQISSVREVLFEGRIHDLAIACESLENRSNCKDTEIVLLKERVSTLEGEKEGLEESLNSEMQKGTEEIKLWESQAATFLAELQIFSVREVLFEGRIHDLAIACESLENRSNCKDTEIELLKDRVSTLEGEKEGLEESFNSEMRKGIEEIKLWEGQAAAFFAELQISSVGEVLFEGRIHELTIAFESLENWSNCKDREIELLKERVSTLEGEKEGLEESLNSEMRKGTEEIKLWESQAAAFFSELQISSVREVLFEGRIHELTIACEGLENRSNCKDREIELLKERVSTLEGEKEGLEESLNSEMRKGTEEIKLWESHAAAFFSELQISSVREVLFEGRIHELTIACEGLENRSNCKDTEIELLKEGVSTLEGEKEGLEESLNSEMQKGTEEIKLWESQAAAFFAELQISSVREVLFEGRIHELTIACESLENRSNCKDTEIELLKERVSTLEGENRGLQAHLAAYTPAVISVKHSVSSLEKHTLFHSRLSAVENEKAKDVLLVTRPHAEIYQHMDENGITMVPDEFSDLQDLQRRVEAIEKAVVEMERLAMLEQLNANGKLEAAMREIEELKLQSHSRQENVQARKHVTPHQPEGKRVHDNGPSQGMQTREVSDARNEVLTKDIMLDQISECSSYGISRRETAEADQMLELWETTDRDGSIDPMVGKGQKGATAQPHNQIEPVKEHKPARTPSESLLEKELAVDKLEISGRLTEPRQRGNKRKILERLDSDAQKLTNLQITVEDLKRKVENTEKSRKDKGVQCDTIKGQLGEAEESITKLFDVNRKLIKTVESSSLSFDGVSALDSDESVNARRKFSDEAQRGSEKIGQLQLEVQKVQFLLLKLDDEKETQGKTRITDRKPKVLLRDYLYGGLRTNQKRKKTTFCACVRPPTNGD</sequence>
<feature type="domain" description="NAB" evidence="5">
    <location>
        <begin position="13"/>
        <end position="93"/>
    </location>
</feature>
<dbReference type="PROSITE" id="PS51774">
    <property type="entry name" value="NAB"/>
    <property type="match status" value="1"/>
</dbReference>
<feature type="region of interest" description="Disordered" evidence="4">
    <location>
        <begin position="106"/>
        <end position="131"/>
    </location>
</feature>
<accession>A0A922EJ54</accession>
<gene>
    <name evidence="6" type="ORF">I3842_07G090800</name>
</gene>
<evidence type="ECO:0000256" key="2">
    <source>
        <dbReference type="ARBA" id="ARBA00038006"/>
    </source>
</evidence>
<dbReference type="Proteomes" id="UP000811246">
    <property type="component" value="Chromosome 7"/>
</dbReference>
<feature type="coiled-coil region" evidence="3">
    <location>
        <begin position="1151"/>
        <end position="1206"/>
    </location>
</feature>
<feature type="coiled-coil region" evidence="3">
    <location>
        <begin position="2074"/>
        <end position="2101"/>
    </location>
</feature>
<dbReference type="InterPro" id="IPR051861">
    <property type="entry name" value="NET_actin-binding_domain"/>
</dbReference>
<evidence type="ECO:0000256" key="4">
    <source>
        <dbReference type="SAM" id="MobiDB-lite"/>
    </source>
</evidence>
<feature type="coiled-coil region" evidence="3">
    <location>
        <begin position="271"/>
        <end position="494"/>
    </location>
</feature>
<feature type="coiled-coil region" evidence="3">
    <location>
        <begin position="1382"/>
        <end position="1409"/>
    </location>
</feature>
<comment type="similarity">
    <text evidence="2">Belongs to the NET family.</text>
</comment>
<organism evidence="6 7">
    <name type="scientific">Carya illinoinensis</name>
    <name type="common">Pecan</name>
    <dbReference type="NCBI Taxonomy" id="32201"/>
    <lineage>
        <taxon>Eukaryota</taxon>
        <taxon>Viridiplantae</taxon>
        <taxon>Streptophyta</taxon>
        <taxon>Embryophyta</taxon>
        <taxon>Tracheophyta</taxon>
        <taxon>Spermatophyta</taxon>
        <taxon>Magnoliopsida</taxon>
        <taxon>eudicotyledons</taxon>
        <taxon>Gunneridae</taxon>
        <taxon>Pentapetalae</taxon>
        <taxon>rosids</taxon>
        <taxon>fabids</taxon>
        <taxon>Fagales</taxon>
        <taxon>Juglandaceae</taxon>
        <taxon>Carya</taxon>
    </lineage>
</organism>
<feature type="coiled-coil region" evidence="3">
    <location>
        <begin position="1773"/>
        <end position="1807"/>
    </location>
</feature>
<dbReference type="GO" id="GO:0005886">
    <property type="term" value="C:plasma membrane"/>
    <property type="evidence" value="ECO:0007669"/>
    <property type="project" value="TreeGrafter"/>
</dbReference>
<feature type="coiled-coil region" evidence="3">
    <location>
        <begin position="1544"/>
        <end position="1571"/>
    </location>
</feature>
<dbReference type="EMBL" id="CM031831">
    <property type="protein sequence ID" value="KAG6703572.1"/>
    <property type="molecule type" value="Genomic_DNA"/>
</dbReference>
<proteinExistence type="inferred from homology"/>
<dbReference type="InterPro" id="IPR011684">
    <property type="entry name" value="NAB"/>
</dbReference>
<feature type="coiled-coil region" evidence="3">
    <location>
        <begin position="544"/>
        <end position="763"/>
    </location>
</feature>
<feature type="coiled-coil region" evidence="3">
    <location>
        <begin position="1249"/>
        <end position="1290"/>
    </location>
</feature>
<feature type="coiled-coil region" evidence="3">
    <location>
        <begin position="1074"/>
        <end position="1101"/>
    </location>
</feature>
<feature type="region of interest" description="Disordered" evidence="4">
    <location>
        <begin position="1922"/>
        <end position="1958"/>
    </location>
</feature>
<evidence type="ECO:0000259" key="5">
    <source>
        <dbReference type="PROSITE" id="PS51774"/>
    </source>
</evidence>
<evidence type="ECO:0000256" key="1">
    <source>
        <dbReference type="ARBA" id="ARBA00023054"/>
    </source>
</evidence>
<feature type="region of interest" description="Disordered" evidence="4">
    <location>
        <begin position="168"/>
        <end position="219"/>
    </location>
</feature>
<reference evidence="6" key="1">
    <citation type="submission" date="2021-01" db="EMBL/GenBank/DDBJ databases">
        <authorList>
            <person name="Lovell J.T."/>
            <person name="Bentley N."/>
            <person name="Bhattarai G."/>
            <person name="Jenkins J.W."/>
            <person name="Sreedasyam A."/>
            <person name="Alarcon Y."/>
            <person name="Bock C."/>
            <person name="Boston L."/>
            <person name="Carlson J."/>
            <person name="Cervantes K."/>
            <person name="Clermont K."/>
            <person name="Krom N."/>
            <person name="Kubenka K."/>
            <person name="Mamidi S."/>
            <person name="Mattison C."/>
            <person name="Monteros M."/>
            <person name="Pisani C."/>
            <person name="Plott C."/>
            <person name="Rajasekar S."/>
            <person name="Rhein H.S."/>
            <person name="Rohla C."/>
            <person name="Song M."/>
            <person name="Hilaire R.S."/>
            <person name="Shu S."/>
            <person name="Wells L."/>
            <person name="Wang X."/>
            <person name="Webber J."/>
            <person name="Heerema R.J."/>
            <person name="Klein P."/>
            <person name="Conner P."/>
            <person name="Grauke L."/>
            <person name="Grimwood J."/>
            <person name="Schmutz J."/>
            <person name="Randall J.J."/>
        </authorList>
    </citation>
    <scope>NUCLEOTIDE SEQUENCE</scope>
    <source>
        <tissue evidence="6">Leaf</tissue>
    </source>
</reference>
<protein>
    <recommendedName>
        <fullName evidence="5">NAB domain-containing protein</fullName>
    </recommendedName>
</protein>
<feature type="compositionally biased region" description="Polar residues" evidence="4">
    <location>
        <begin position="115"/>
        <end position="128"/>
    </location>
</feature>
<feature type="compositionally biased region" description="Basic and acidic residues" evidence="4">
    <location>
        <begin position="174"/>
        <end position="187"/>
    </location>
</feature>
<comment type="caution">
    <text evidence="6">The sequence shown here is derived from an EMBL/GenBank/DDBJ whole genome shotgun (WGS) entry which is preliminary data.</text>
</comment>
<evidence type="ECO:0000313" key="7">
    <source>
        <dbReference type="Proteomes" id="UP000811246"/>
    </source>
</evidence>
<evidence type="ECO:0000256" key="3">
    <source>
        <dbReference type="SAM" id="Coils"/>
    </source>
</evidence>
<feature type="coiled-coil region" evidence="3">
    <location>
        <begin position="1706"/>
        <end position="1733"/>
    </location>
</feature>
<name>A0A922EJ54_CARIL</name>
<feature type="coiled-coil region" evidence="3">
    <location>
        <begin position="1449"/>
        <end position="1483"/>
    </location>
</feature>
<dbReference type="PANTHER" id="PTHR32258">
    <property type="entry name" value="PROTEIN NETWORKED 4A"/>
    <property type="match status" value="1"/>
</dbReference>
<feature type="coiled-coil region" evidence="3">
    <location>
        <begin position="1611"/>
        <end position="1652"/>
    </location>
</feature>
<feature type="coiled-coil region" evidence="3">
    <location>
        <begin position="792"/>
        <end position="872"/>
    </location>
</feature>